<feature type="signal peptide" evidence="2">
    <location>
        <begin position="1"/>
        <end position="24"/>
    </location>
</feature>
<accession>A0AAE1TEG5</accession>
<reference evidence="4" key="1">
    <citation type="submission" date="2023-10" db="EMBL/GenBank/DDBJ databases">
        <title>Chromosome-level genome of the transformable northern wattle, Acacia crassicarpa.</title>
        <authorList>
            <person name="Massaro I."/>
            <person name="Sinha N.R."/>
            <person name="Poethig S."/>
            <person name="Leichty A.R."/>
        </authorList>
    </citation>
    <scope>NUCLEOTIDE SEQUENCE</scope>
    <source>
        <strain evidence="4">Acra3RX</strain>
        <tissue evidence="4">Leaf</tissue>
    </source>
</reference>
<organism evidence="4 5">
    <name type="scientific">Acacia crassicarpa</name>
    <name type="common">northern wattle</name>
    <dbReference type="NCBI Taxonomy" id="499986"/>
    <lineage>
        <taxon>Eukaryota</taxon>
        <taxon>Viridiplantae</taxon>
        <taxon>Streptophyta</taxon>
        <taxon>Embryophyta</taxon>
        <taxon>Tracheophyta</taxon>
        <taxon>Spermatophyta</taxon>
        <taxon>Magnoliopsida</taxon>
        <taxon>eudicotyledons</taxon>
        <taxon>Gunneridae</taxon>
        <taxon>Pentapetalae</taxon>
        <taxon>rosids</taxon>
        <taxon>fabids</taxon>
        <taxon>Fabales</taxon>
        <taxon>Fabaceae</taxon>
        <taxon>Caesalpinioideae</taxon>
        <taxon>mimosoid clade</taxon>
        <taxon>Acacieae</taxon>
        <taxon>Acacia</taxon>
    </lineage>
</organism>
<keyword evidence="1" id="KW-1133">Transmembrane helix</keyword>
<evidence type="ECO:0000313" key="5">
    <source>
        <dbReference type="Proteomes" id="UP001293593"/>
    </source>
</evidence>
<dbReference type="InterPro" id="IPR040376">
    <property type="entry name" value="At4g28100-like"/>
</dbReference>
<evidence type="ECO:0000259" key="3">
    <source>
        <dbReference type="Pfam" id="PF19160"/>
    </source>
</evidence>
<evidence type="ECO:0000256" key="1">
    <source>
        <dbReference type="SAM" id="Phobius"/>
    </source>
</evidence>
<keyword evidence="1" id="KW-0812">Transmembrane</keyword>
<name>A0AAE1TEG5_9FABA</name>
<protein>
    <recommendedName>
        <fullName evidence="3">SPARK domain-containing protein</fullName>
    </recommendedName>
</protein>
<gene>
    <name evidence="4" type="ORF">QN277_012298</name>
</gene>
<dbReference type="EMBL" id="JAWXYG010000002">
    <property type="protein sequence ID" value="KAK4280714.1"/>
    <property type="molecule type" value="Genomic_DNA"/>
</dbReference>
<keyword evidence="1" id="KW-0472">Membrane</keyword>
<dbReference type="PANTHER" id="PTHR34056:SF1">
    <property type="entry name" value="GPI-ANCHORED PROTEIN"/>
    <property type="match status" value="1"/>
</dbReference>
<feature type="domain" description="SPARK" evidence="3">
    <location>
        <begin position="56"/>
        <end position="240"/>
    </location>
</feature>
<keyword evidence="2" id="KW-0732">Signal</keyword>
<dbReference type="PANTHER" id="PTHR34056">
    <property type="entry name" value="GPI-ANCHORED PROTEIN"/>
    <property type="match status" value="1"/>
</dbReference>
<feature type="transmembrane region" description="Helical" evidence="1">
    <location>
        <begin position="315"/>
        <end position="337"/>
    </location>
</feature>
<feature type="chain" id="PRO_5042269035" description="SPARK domain-containing protein" evidence="2">
    <location>
        <begin position="25"/>
        <end position="339"/>
    </location>
</feature>
<proteinExistence type="predicted"/>
<dbReference type="Pfam" id="PF19160">
    <property type="entry name" value="SPARK"/>
    <property type="match status" value="1"/>
</dbReference>
<evidence type="ECO:0000256" key="2">
    <source>
        <dbReference type="SAM" id="SignalP"/>
    </source>
</evidence>
<evidence type="ECO:0000313" key="4">
    <source>
        <dbReference type="EMBL" id="KAK4280714.1"/>
    </source>
</evidence>
<dbReference type="InterPro" id="IPR043891">
    <property type="entry name" value="SPARK"/>
</dbReference>
<dbReference type="Proteomes" id="UP001293593">
    <property type="component" value="Unassembled WGS sequence"/>
</dbReference>
<comment type="caution">
    <text evidence="4">The sequence shown here is derived from an EMBL/GenBank/DDBJ whole genome shotgun (WGS) entry which is preliminary data.</text>
</comment>
<sequence>MSFPPFSPFFFTTLLFSFFTSSLAIPDPDAVTVQSTSLHPSPPATIPAFPEQSDVVGCPLDLSDEFFQGVKSACGANKHHDDADRGLHRSRCCPVLAAWLYSAYSATALGRVSGTGQASKGRNAHKTSYDMPLLPDDSETCVSDLGKALKVKGIDLIQPNETCDVVYCYCGIRLHPLSCPEAFSVNQDGKVVEDESVKMLGRNCLSSSSNVDKLPGLGGCSKCLNSLYKLNKKTSNSSKSQDRTTKIHNKDCQLMGLTWLLAKNRSAYIHTVSGVLRAFMLSSDGSDPKSCTLNSDGMPLAVDSSEFSDSPSSKLHAPIFICFLFLCLLLLMQLSVLSN</sequence>
<keyword evidence="5" id="KW-1185">Reference proteome</keyword>
<dbReference type="AlphaFoldDB" id="A0AAE1TEG5"/>